<gene>
    <name evidence="2" type="ORF">S01H1_69742</name>
</gene>
<evidence type="ECO:0000256" key="1">
    <source>
        <dbReference type="SAM" id="Phobius"/>
    </source>
</evidence>
<protein>
    <submittedName>
        <fullName evidence="2">Uncharacterized protein</fullName>
    </submittedName>
</protein>
<feature type="non-terminal residue" evidence="2">
    <location>
        <position position="84"/>
    </location>
</feature>
<keyword evidence="1" id="KW-0472">Membrane</keyword>
<keyword evidence="1" id="KW-0812">Transmembrane</keyword>
<feature type="transmembrane region" description="Helical" evidence="1">
    <location>
        <begin position="20"/>
        <end position="46"/>
    </location>
</feature>
<organism evidence="2">
    <name type="scientific">marine sediment metagenome</name>
    <dbReference type="NCBI Taxonomy" id="412755"/>
    <lineage>
        <taxon>unclassified sequences</taxon>
        <taxon>metagenomes</taxon>
        <taxon>ecological metagenomes</taxon>
    </lineage>
</organism>
<proteinExistence type="predicted"/>
<dbReference type="EMBL" id="BARS01046326">
    <property type="protein sequence ID" value="GAG28849.1"/>
    <property type="molecule type" value="Genomic_DNA"/>
</dbReference>
<evidence type="ECO:0000313" key="2">
    <source>
        <dbReference type="EMBL" id="GAG28849.1"/>
    </source>
</evidence>
<keyword evidence="1" id="KW-1133">Transmembrane helix</keyword>
<name>X0WCZ5_9ZZZZ</name>
<dbReference type="AlphaFoldDB" id="X0WCZ5"/>
<sequence>MEGESNEEELEKSKEELEGFYKIIKLICPLWCNIIVFSSLIIYFIVYRNYHNNNGYQELKIKNQRFLNYRNEYISRIKHVSDLD</sequence>
<reference evidence="2" key="1">
    <citation type="journal article" date="2014" name="Front. Microbiol.">
        <title>High frequency of phylogenetically diverse reductive dehalogenase-homologous genes in deep subseafloor sedimentary metagenomes.</title>
        <authorList>
            <person name="Kawai M."/>
            <person name="Futagami T."/>
            <person name="Toyoda A."/>
            <person name="Takaki Y."/>
            <person name="Nishi S."/>
            <person name="Hori S."/>
            <person name="Arai W."/>
            <person name="Tsubouchi T."/>
            <person name="Morono Y."/>
            <person name="Uchiyama I."/>
            <person name="Ito T."/>
            <person name="Fujiyama A."/>
            <person name="Inagaki F."/>
            <person name="Takami H."/>
        </authorList>
    </citation>
    <scope>NUCLEOTIDE SEQUENCE</scope>
    <source>
        <strain evidence="2">Expedition CK06-06</strain>
    </source>
</reference>
<comment type="caution">
    <text evidence="2">The sequence shown here is derived from an EMBL/GenBank/DDBJ whole genome shotgun (WGS) entry which is preliminary data.</text>
</comment>
<accession>X0WCZ5</accession>